<keyword evidence="2" id="KW-1185">Reference proteome</keyword>
<feature type="non-terminal residue" evidence="1">
    <location>
        <position position="51"/>
    </location>
</feature>
<dbReference type="Proteomes" id="UP001066276">
    <property type="component" value="Chromosome 12"/>
</dbReference>
<evidence type="ECO:0000313" key="2">
    <source>
        <dbReference type="Proteomes" id="UP001066276"/>
    </source>
</evidence>
<dbReference type="EMBL" id="JANPWB010000016">
    <property type="protein sequence ID" value="KAJ1080118.1"/>
    <property type="molecule type" value="Genomic_DNA"/>
</dbReference>
<reference evidence="1" key="1">
    <citation type="journal article" date="2022" name="bioRxiv">
        <title>Sequencing and chromosome-scale assembly of the giantPleurodeles waltlgenome.</title>
        <authorList>
            <person name="Brown T."/>
            <person name="Elewa A."/>
            <person name="Iarovenko S."/>
            <person name="Subramanian E."/>
            <person name="Araus A.J."/>
            <person name="Petzold A."/>
            <person name="Susuki M."/>
            <person name="Suzuki K.-i.T."/>
            <person name="Hayashi T."/>
            <person name="Toyoda A."/>
            <person name="Oliveira C."/>
            <person name="Osipova E."/>
            <person name="Leigh N.D."/>
            <person name="Simon A."/>
            <person name="Yun M.H."/>
        </authorList>
    </citation>
    <scope>NUCLEOTIDE SEQUENCE</scope>
    <source>
        <strain evidence="1">20211129_DDA</strain>
        <tissue evidence="1">Liver</tissue>
    </source>
</reference>
<gene>
    <name evidence="1" type="ORF">NDU88_000339</name>
</gene>
<feature type="non-terminal residue" evidence="1">
    <location>
        <position position="1"/>
    </location>
</feature>
<name>A0AAV7KT75_PLEWA</name>
<sequence length="51" mass="5004">GNFPSQTGHPGVACPPRCLAAEAVCVAGEERGTLGSLSALPPSHCAGLTSK</sequence>
<evidence type="ECO:0000313" key="1">
    <source>
        <dbReference type="EMBL" id="KAJ1080118.1"/>
    </source>
</evidence>
<accession>A0AAV7KT75</accession>
<organism evidence="1 2">
    <name type="scientific">Pleurodeles waltl</name>
    <name type="common">Iberian ribbed newt</name>
    <dbReference type="NCBI Taxonomy" id="8319"/>
    <lineage>
        <taxon>Eukaryota</taxon>
        <taxon>Metazoa</taxon>
        <taxon>Chordata</taxon>
        <taxon>Craniata</taxon>
        <taxon>Vertebrata</taxon>
        <taxon>Euteleostomi</taxon>
        <taxon>Amphibia</taxon>
        <taxon>Batrachia</taxon>
        <taxon>Caudata</taxon>
        <taxon>Salamandroidea</taxon>
        <taxon>Salamandridae</taxon>
        <taxon>Pleurodelinae</taxon>
        <taxon>Pleurodeles</taxon>
    </lineage>
</organism>
<protein>
    <submittedName>
        <fullName evidence="1">Uncharacterized protein</fullName>
    </submittedName>
</protein>
<comment type="caution">
    <text evidence="1">The sequence shown here is derived from an EMBL/GenBank/DDBJ whole genome shotgun (WGS) entry which is preliminary data.</text>
</comment>
<proteinExistence type="predicted"/>
<dbReference type="AlphaFoldDB" id="A0AAV7KT75"/>